<dbReference type="Pfam" id="PF00575">
    <property type="entry name" value="S1"/>
    <property type="match status" value="4"/>
</dbReference>
<feature type="domain" description="S1 motif" evidence="5">
    <location>
        <begin position="99"/>
        <end position="171"/>
    </location>
</feature>
<evidence type="ECO:0000313" key="6">
    <source>
        <dbReference type="EMBL" id="NBG88756.1"/>
    </source>
</evidence>
<reference evidence="6 7" key="1">
    <citation type="submission" date="2019-04" db="EMBL/GenBank/DDBJ databases">
        <title>Isachenkonia alkalipeptolytica gen. nov. sp. nov. a new anaerobic, alkiliphilic organothrophic bacterium capable to reduce synthesized ferrihydrite isolated from a soda lake.</title>
        <authorList>
            <person name="Toshchakov S.V."/>
            <person name="Zavarzina D.G."/>
            <person name="Zhilina T.N."/>
            <person name="Kostrikina N.A."/>
            <person name="Kublanov I.V."/>
        </authorList>
    </citation>
    <scope>NUCLEOTIDE SEQUENCE [LARGE SCALE GENOMIC DNA]</scope>
    <source>
        <strain evidence="6 7">Z-1701</strain>
    </source>
</reference>
<dbReference type="FunFam" id="2.40.50.140:FF:000051">
    <property type="entry name" value="RNA-binding transcriptional accessory protein"/>
    <property type="match status" value="2"/>
</dbReference>
<dbReference type="InterPro" id="IPR035104">
    <property type="entry name" value="Ribosomal_protein_S1-like"/>
</dbReference>
<dbReference type="PANTHER" id="PTHR10724:SF7">
    <property type="entry name" value="SMALL RIBOSOMAL SUBUNIT PROTEIN BS1C"/>
    <property type="match status" value="1"/>
</dbReference>
<dbReference type="NCBIfam" id="NF005208">
    <property type="entry name" value="PRK06676.1"/>
    <property type="match status" value="1"/>
</dbReference>
<feature type="region of interest" description="Disordered" evidence="4">
    <location>
        <begin position="350"/>
        <end position="402"/>
    </location>
</feature>
<dbReference type="InterPro" id="IPR003029">
    <property type="entry name" value="S1_domain"/>
</dbReference>
<dbReference type="InterPro" id="IPR050437">
    <property type="entry name" value="Ribos_protein_bS1-like"/>
</dbReference>
<evidence type="ECO:0000256" key="1">
    <source>
        <dbReference type="ARBA" id="ARBA00006767"/>
    </source>
</evidence>
<dbReference type="SUPFAM" id="SSF50249">
    <property type="entry name" value="Nucleic acid-binding proteins"/>
    <property type="match status" value="4"/>
</dbReference>
<dbReference type="Gene3D" id="2.40.50.140">
    <property type="entry name" value="Nucleic acid-binding proteins"/>
    <property type="match status" value="4"/>
</dbReference>
<protein>
    <submittedName>
        <fullName evidence="6">30S ribosomal protein S1</fullName>
    </submittedName>
</protein>
<keyword evidence="3" id="KW-0687">Ribonucleoprotein</keyword>
<gene>
    <name evidence="6" type="primary">rpsA</name>
    <name evidence="6" type="ORF">ISALK_09605</name>
</gene>
<dbReference type="GO" id="GO:0003735">
    <property type="term" value="F:structural constituent of ribosome"/>
    <property type="evidence" value="ECO:0007669"/>
    <property type="project" value="TreeGrafter"/>
</dbReference>
<dbReference type="GO" id="GO:0003729">
    <property type="term" value="F:mRNA binding"/>
    <property type="evidence" value="ECO:0007669"/>
    <property type="project" value="TreeGrafter"/>
</dbReference>
<organism evidence="6 7">
    <name type="scientific">Isachenkonia alkalipeptolytica</name>
    <dbReference type="NCBI Taxonomy" id="2565777"/>
    <lineage>
        <taxon>Bacteria</taxon>
        <taxon>Bacillati</taxon>
        <taxon>Bacillota</taxon>
        <taxon>Clostridia</taxon>
        <taxon>Eubacteriales</taxon>
        <taxon>Clostridiaceae</taxon>
        <taxon>Isachenkonia</taxon>
    </lineage>
</organism>
<dbReference type="PANTHER" id="PTHR10724">
    <property type="entry name" value="30S RIBOSOMAL PROTEIN S1"/>
    <property type="match status" value="1"/>
</dbReference>
<feature type="domain" description="S1 motif" evidence="5">
    <location>
        <begin position="18"/>
        <end position="87"/>
    </location>
</feature>
<feature type="compositionally biased region" description="Basic and acidic residues" evidence="4">
    <location>
        <begin position="350"/>
        <end position="377"/>
    </location>
</feature>
<dbReference type="SMART" id="SM00316">
    <property type="entry name" value="S1"/>
    <property type="match status" value="4"/>
</dbReference>
<feature type="domain" description="S1 motif" evidence="5">
    <location>
        <begin position="192"/>
        <end position="260"/>
    </location>
</feature>
<keyword evidence="2 6" id="KW-0689">Ribosomal protein</keyword>
<evidence type="ECO:0000313" key="7">
    <source>
        <dbReference type="Proteomes" id="UP000449710"/>
    </source>
</evidence>
<dbReference type="CDD" id="cd04465">
    <property type="entry name" value="S1_RPS1_repeat_ec2_hs2"/>
    <property type="match status" value="1"/>
</dbReference>
<dbReference type="EMBL" id="SUMG01000011">
    <property type="protein sequence ID" value="NBG88756.1"/>
    <property type="molecule type" value="Genomic_DNA"/>
</dbReference>
<evidence type="ECO:0000259" key="5">
    <source>
        <dbReference type="PROSITE" id="PS50126"/>
    </source>
</evidence>
<dbReference type="InterPro" id="IPR012340">
    <property type="entry name" value="NA-bd_OB-fold"/>
</dbReference>
<keyword evidence="7" id="KW-1185">Reference proteome</keyword>
<dbReference type="Proteomes" id="UP000449710">
    <property type="component" value="Unassembled WGS sequence"/>
</dbReference>
<evidence type="ECO:0000256" key="4">
    <source>
        <dbReference type="SAM" id="MobiDB-lite"/>
    </source>
</evidence>
<accession>A0AA43XLQ0</accession>
<dbReference type="GO" id="GO:0022627">
    <property type="term" value="C:cytosolic small ribosomal subunit"/>
    <property type="evidence" value="ECO:0007669"/>
    <property type="project" value="TreeGrafter"/>
</dbReference>
<dbReference type="CDD" id="cd05688">
    <property type="entry name" value="S1_RPS1_repeat_ec3"/>
    <property type="match status" value="2"/>
</dbReference>
<comment type="similarity">
    <text evidence="1">Belongs to the bacterial ribosomal protein bS1 family.</text>
</comment>
<feature type="domain" description="S1 motif" evidence="5">
    <location>
        <begin position="277"/>
        <end position="346"/>
    </location>
</feature>
<sequence length="402" mass="45231">MENFMEEIEKSMNKFYPGDIVTGTVMDINETEVVLNLGYKSDGIIPKEELSNDASVSPKDFLEIGETVEVYIIKLDDGEGNVLVSKKRVDAEKGWEVLEEAYQNEKTVEVEVQSEVKGGLIGYSSGIRCFIPASHISDRYTKDLSQFVGNTYDAQIIDFDKRRNKAVLSRKNLLLAERNKQKEALMEELEVGKTFKGKVTQIKDFGVFVDLGGMDGLLHISEMSWGKIDNPSELYSVGDEVEVQVIAVDKERERISLSKKHLTENPWADIDTKYSKGDVVEGKVVKLLDFGVFVELEPGVDGLVHVSEISNQHVKKPSDVLSVGDNITVEVLSVDKENKRISLSMKALIEDEKETEKETEEESKKEKSQDQEPKEYSVNDEQVTLGDIFKHSSENSEENEES</sequence>
<dbReference type="AlphaFoldDB" id="A0AA43XLQ0"/>
<dbReference type="CDD" id="cd05687">
    <property type="entry name" value="S1_RPS1_repeat_ec1_hs1"/>
    <property type="match status" value="1"/>
</dbReference>
<evidence type="ECO:0000256" key="3">
    <source>
        <dbReference type="ARBA" id="ARBA00023274"/>
    </source>
</evidence>
<evidence type="ECO:0000256" key="2">
    <source>
        <dbReference type="ARBA" id="ARBA00022980"/>
    </source>
</evidence>
<name>A0AA43XLQ0_9CLOT</name>
<dbReference type="PRINTS" id="PR00681">
    <property type="entry name" value="RIBOSOMALS1"/>
</dbReference>
<comment type="caution">
    <text evidence="6">The sequence shown here is derived from an EMBL/GenBank/DDBJ whole genome shotgun (WGS) entry which is preliminary data.</text>
</comment>
<dbReference type="GO" id="GO:0006412">
    <property type="term" value="P:translation"/>
    <property type="evidence" value="ECO:0007669"/>
    <property type="project" value="TreeGrafter"/>
</dbReference>
<proteinExistence type="inferred from homology"/>
<dbReference type="PROSITE" id="PS50126">
    <property type="entry name" value="S1"/>
    <property type="match status" value="4"/>
</dbReference>